<protein>
    <submittedName>
        <fullName evidence="1">Uncharacterized protein</fullName>
    </submittedName>
</protein>
<proteinExistence type="predicted"/>
<reference evidence="1" key="2">
    <citation type="submission" date="2020-09" db="EMBL/GenBank/DDBJ databases">
        <authorList>
            <person name="Sun Q."/>
            <person name="Ohkuma M."/>
        </authorList>
    </citation>
    <scope>NUCLEOTIDE SEQUENCE</scope>
    <source>
        <strain evidence="1">JCM 3086</strain>
    </source>
</reference>
<keyword evidence="2" id="KW-1185">Reference proteome</keyword>
<accession>A0A917KA51</accession>
<dbReference type="AlphaFoldDB" id="A0A917KA51"/>
<evidence type="ECO:0000313" key="2">
    <source>
        <dbReference type="Proteomes" id="UP000657574"/>
    </source>
</evidence>
<dbReference type="EMBL" id="BMQA01000004">
    <property type="protein sequence ID" value="GGJ06538.1"/>
    <property type="molecule type" value="Genomic_DNA"/>
</dbReference>
<sequence>MPVPVTVDVSRVLRTARAWVLLSSSVMKICTVHCLACTVITSVGTPLHFSRLRPFAPSVQGRSTLSGPTAVFRPPPVGPDGAVPGPFRPLWEVRAREHGGIGPAVPYGRRP</sequence>
<dbReference type="Proteomes" id="UP000657574">
    <property type="component" value="Unassembled WGS sequence"/>
</dbReference>
<name>A0A917KA51_9ACTN</name>
<gene>
    <name evidence="1" type="ORF">GCM10010121_016240</name>
</gene>
<comment type="caution">
    <text evidence="1">The sequence shown here is derived from an EMBL/GenBank/DDBJ whole genome shotgun (WGS) entry which is preliminary data.</text>
</comment>
<evidence type="ECO:0000313" key="1">
    <source>
        <dbReference type="EMBL" id="GGJ06538.1"/>
    </source>
</evidence>
<organism evidence="1 2">
    <name type="scientific">Streptomyces brasiliensis</name>
    <dbReference type="NCBI Taxonomy" id="1954"/>
    <lineage>
        <taxon>Bacteria</taxon>
        <taxon>Bacillati</taxon>
        <taxon>Actinomycetota</taxon>
        <taxon>Actinomycetes</taxon>
        <taxon>Kitasatosporales</taxon>
        <taxon>Streptomycetaceae</taxon>
        <taxon>Streptomyces</taxon>
    </lineage>
</organism>
<reference evidence="1" key="1">
    <citation type="journal article" date="2014" name="Int. J. Syst. Evol. Microbiol.">
        <title>Complete genome sequence of Corynebacterium casei LMG S-19264T (=DSM 44701T), isolated from a smear-ripened cheese.</title>
        <authorList>
            <consortium name="US DOE Joint Genome Institute (JGI-PGF)"/>
            <person name="Walter F."/>
            <person name="Albersmeier A."/>
            <person name="Kalinowski J."/>
            <person name="Ruckert C."/>
        </authorList>
    </citation>
    <scope>NUCLEOTIDE SEQUENCE</scope>
    <source>
        <strain evidence="1">JCM 3086</strain>
    </source>
</reference>